<dbReference type="PROSITE" id="PS51352">
    <property type="entry name" value="THIOREDOXIN_2"/>
    <property type="match status" value="1"/>
</dbReference>
<keyword evidence="8" id="KW-1185">Reference proteome</keyword>
<evidence type="ECO:0000259" key="6">
    <source>
        <dbReference type="PROSITE" id="PS51352"/>
    </source>
</evidence>
<dbReference type="PROSITE" id="PS00194">
    <property type="entry name" value="THIOREDOXIN_1"/>
    <property type="match status" value="1"/>
</dbReference>
<feature type="domain" description="Thioredoxin" evidence="6">
    <location>
        <begin position="1"/>
        <end position="105"/>
    </location>
</feature>
<proteinExistence type="inferred from homology"/>
<reference evidence="7" key="1">
    <citation type="submission" date="2021-11" db="EMBL/GenBank/DDBJ databases">
        <title>Purpureocillium_takamizusanense_genome.</title>
        <authorList>
            <person name="Nguyen N.-H."/>
        </authorList>
    </citation>
    <scope>NUCLEOTIDE SEQUENCE</scope>
    <source>
        <strain evidence="7">PT3</strain>
    </source>
</reference>
<dbReference type="Pfam" id="PF00085">
    <property type="entry name" value="Thioredoxin"/>
    <property type="match status" value="1"/>
</dbReference>
<dbReference type="Gene3D" id="3.40.30.10">
    <property type="entry name" value="Glutaredoxin"/>
    <property type="match status" value="1"/>
</dbReference>
<dbReference type="GeneID" id="72066803"/>
<gene>
    <name evidence="7" type="ORF">JDV02_004852</name>
</gene>
<evidence type="ECO:0000313" key="7">
    <source>
        <dbReference type="EMBL" id="UNI18596.1"/>
    </source>
</evidence>
<dbReference type="FunFam" id="3.40.30.10:FF:000245">
    <property type="entry name" value="Thioredoxin"/>
    <property type="match status" value="1"/>
</dbReference>
<dbReference type="InterPro" id="IPR005746">
    <property type="entry name" value="Thioredoxin"/>
</dbReference>
<keyword evidence="5" id="KW-0676">Redox-active center</keyword>
<dbReference type="PANTHER" id="PTHR46115">
    <property type="entry name" value="THIOREDOXIN-LIKE PROTEIN 1"/>
    <property type="match status" value="1"/>
</dbReference>
<evidence type="ECO:0000313" key="8">
    <source>
        <dbReference type="Proteomes" id="UP000829364"/>
    </source>
</evidence>
<dbReference type="KEGG" id="ptkz:JDV02_004852"/>
<dbReference type="PRINTS" id="PR00421">
    <property type="entry name" value="THIOREDOXIN"/>
</dbReference>
<dbReference type="InterPro" id="IPR017937">
    <property type="entry name" value="Thioredoxin_CS"/>
</dbReference>
<accession>A0A9Q8QG49</accession>
<dbReference type="RefSeq" id="XP_047842077.1">
    <property type="nucleotide sequence ID" value="XM_047986097.1"/>
</dbReference>
<dbReference type="OrthoDB" id="19690at2759"/>
<keyword evidence="2 5" id="KW-1015">Disulfide bond</keyword>
<dbReference type="InterPro" id="IPR036249">
    <property type="entry name" value="Thioredoxin-like_sf"/>
</dbReference>
<comment type="similarity">
    <text evidence="1 3">Belongs to the thioredoxin family.</text>
</comment>
<protein>
    <recommendedName>
        <fullName evidence="3">Thioredoxin</fullName>
    </recommendedName>
</protein>
<feature type="disulfide bond" description="Redox-active" evidence="5">
    <location>
        <begin position="31"/>
        <end position="34"/>
    </location>
</feature>
<dbReference type="SUPFAM" id="SSF52833">
    <property type="entry name" value="Thioredoxin-like"/>
    <property type="match status" value="1"/>
</dbReference>
<evidence type="ECO:0000256" key="3">
    <source>
        <dbReference type="PIRNR" id="PIRNR000077"/>
    </source>
</evidence>
<evidence type="ECO:0000256" key="2">
    <source>
        <dbReference type="ARBA" id="ARBA00023157"/>
    </source>
</evidence>
<sequence>MVVVEIKSLEEFNQVLKDNPRVVVDFTASWCPPCRMIKPVFAKLSEEKGEIKFVSVDVDEVAPVAQEYGISAMPTFLFFKDGKQVDDLRGAVPPELTSKVTALATC</sequence>
<feature type="site" description="Deprotonates C-terminal active site Cys" evidence="4">
    <location>
        <position position="25"/>
    </location>
</feature>
<evidence type="ECO:0000256" key="5">
    <source>
        <dbReference type="PIRSR" id="PIRSR000077-4"/>
    </source>
</evidence>
<dbReference type="EMBL" id="CP086357">
    <property type="protein sequence ID" value="UNI18596.1"/>
    <property type="molecule type" value="Genomic_DNA"/>
</dbReference>
<feature type="site" description="Contributes to redox potential value" evidence="4">
    <location>
        <position position="33"/>
    </location>
</feature>
<feature type="active site" description="Nucleophile" evidence="4">
    <location>
        <position position="31"/>
    </location>
</feature>
<feature type="active site" description="Nucleophile" evidence="4">
    <location>
        <position position="34"/>
    </location>
</feature>
<organism evidence="7 8">
    <name type="scientific">Purpureocillium takamizusanense</name>
    <dbReference type="NCBI Taxonomy" id="2060973"/>
    <lineage>
        <taxon>Eukaryota</taxon>
        <taxon>Fungi</taxon>
        <taxon>Dikarya</taxon>
        <taxon>Ascomycota</taxon>
        <taxon>Pezizomycotina</taxon>
        <taxon>Sordariomycetes</taxon>
        <taxon>Hypocreomycetidae</taxon>
        <taxon>Hypocreales</taxon>
        <taxon>Ophiocordycipitaceae</taxon>
        <taxon>Purpureocillium</taxon>
    </lineage>
</organism>
<dbReference type="CDD" id="cd02947">
    <property type="entry name" value="TRX_family"/>
    <property type="match status" value="1"/>
</dbReference>
<evidence type="ECO:0000256" key="1">
    <source>
        <dbReference type="ARBA" id="ARBA00008987"/>
    </source>
</evidence>
<dbReference type="PIRSF" id="PIRSF000077">
    <property type="entry name" value="Thioredoxin"/>
    <property type="match status" value="1"/>
</dbReference>
<dbReference type="GO" id="GO:0015035">
    <property type="term" value="F:protein-disulfide reductase activity"/>
    <property type="evidence" value="ECO:0007669"/>
    <property type="project" value="InterPro"/>
</dbReference>
<feature type="site" description="Contributes to redox potential value" evidence="4">
    <location>
        <position position="32"/>
    </location>
</feature>
<evidence type="ECO:0000256" key="4">
    <source>
        <dbReference type="PIRSR" id="PIRSR000077-1"/>
    </source>
</evidence>
<dbReference type="Proteomes" id="UP000829364">
    <property type="component" value="Chromosome 4"/>
</dbReference>
<dbReference type="InterPro" id="IPR013766">
    <property type="entry name" value="Thioredoxin_domain"/>
</dbReference>
<dbReference type="AlphaFoldDB" id="A0A9Q8QG49"/>
<name>A0A9Q8QG49_9HYPO</name>